<feature type="region of interest" description="Disordered" evidence="1">
    <location>
        <begin position="458"/>
        <end position="643"/>
    </location>
</feature>
<dbReference type="Proteomes" id="UP000178129">
    <property type="component" value="Unassembled WGS sequence"/>
</dbReference>
<feature type="compositionally biased region" description="Basic and acidic residues" evidence="1">
    <location>
        <begin position="72"/>
        <end position="81"/>
    </location>
</feature>
<feature type="compositionally biased region" description="Low complexity" evidence="1">
    <location>
        <begin position="532"/>
        <end position="542"/>
    </location>
</feature>
<sequence>MDSKPEETSIQFPDDPDAIPLERLTRRSATASTAAPAESSRNHNNFYGQSICEDRQGSQSSQGDEGISSTHQPKEEIERPNVDTNPVEFGGLIRMVSSGSSQSREIRRANAEQAGVQNLNRTRRSREAQHEVVDGVRLPQIFLRESEFALKNDKFGASIEISPKAAAIAEEALEDEADPLRQSASSVRDNPGGGKYVPAGRCFLIQSTRVCRKCLHTNWKGTGQLRIEQHCARKIIEKMELHMDRDDSIFLNTPLWSSYPEPGHMPIKENNDFDILTNHIQHGRHVWVTEVQTHFGFELKNRSILNTRHTQDLWRARTLVYAPHDDPKAHDPLIKFCQGDGPIWSEVLGISSLLKSDVLQSTMAGRIEGCSEAERQAWLEVKWHLPYIVRHSVAHKSDDNYREICEKCHIPSGVFKAPDTCKSNFEDKFAKGKEVLDMTHLVNPDYRDPEDRRAEIERLEKERDENERRAESMLKREPEGRERVWREHGARNKNIVEDKNEANNYADGSPGSSRDGPRATESSPTRPELITDNADNAASSDAVTGDQDSVAVYSTSSSTGPRDSKISRSWGEAATRHQSSDGRFSQRVSSSFRAIPPRIRKSIGMKAAKIQVPRTKRNERLNGTQLTSASADPTPLPTPPNSA</sequence>
<comment type="caution">
    <text evidence="2">The sequence shown here is derived from an EMBL/GenBank/DDBJ whole genome shotgun (WGS) entry which is preliminary data.</text>
</comment>
<evidence type="ECO:0000256" key="1">
    <source>
        <dbReference type="SAM" id="MobiDB-lite"/>
    </source>
</evidence>
<name>A0A1E1KBH2_9HELO</name>
<feature type="compositionally biased region" description="Polar residues" evidence="1">
    <location>
        <begin position="57"/>
        <end position="71"/>
    </location>
</feature>
<feature type="compositionally biased region" description="Polar residues" evidence="1">
    <location>
        <begin position="581"/>
        <end position="592"/>
    </location>
</feature>
<feature type="compositionally biased region" description="Low complexity" evidence="1">
    <location>
        <begin position="27"/>
        <end position="39"/>
    </location>
</feature>
<reference evidence="3" key="1">
    <citation type="submission" date="2016-03" db="EMBL/GenBank/DDBJ databases">
        <authorList>
            <person name="Ploux O."/>
        </authorList>
    </citation>
    <scope>NUCLEOTIDE SEQUENCE [LARGE SCALE GENOMIC DNA]</scope>
    <source>
        <strain evidence="3">UK7</strain>
    </source>
</reference>
<organism evidence="2 3">
    <name type="scientific">Rhynchosporium graminicola</name>
    <dbReference type="NCBI Taxonomy" id="2792576"/>
    <lineage>
        <taxon>Eukaryota</taxon>
        <taxon>Fungi</taxon>
        <taxon>Dikarya</taxon>
        <taxon>Ascomycota</taxon>
        <taxon>Pezizomycotina</taxon>
        <taxon>Leotiomycetes</taxon>
        <taxon>Helotiales</taxon>
        <taxon>Ploettnerulaceae</taxon>
        <taxon>Rhynchosporium</taxon>
    </lineage>
</organism>
<evidence type="ECO:0000313" key="2">
    <source>
        <dbReference type="EMBL" id="CZS95290.1"/>
    </source>
</evidence>
<gene>
    <name evidence="2" type="ORF">RCO7_05810</name>
</gene>
<protein>
    <submittedName>
        <fullName evidence="2">Uncharacterized protein</fullName>
    </submittedName>
</protein>
<feature type="compositionally biased region" description="Polar residues" evidence="1">
    <location>
        <begin position="552"/>
        <end position="561"/>
    </location>
</feature>
<accession>A0A1E1KBH2</accession>
<dbReference type="EMBL" id="FJUW01000010">
    <property type="protein sequence ID" value="CZS95290.1"/>
    <property type="molecule type" value="Genomic_DNA"/>
</dbReference>
<feature type="compositionally biased region" description="Pro residues" evidence="1">
    <location>
        <begin position="634"/>
        <end position="643"/>
    </location>
</feature>
<feature type="compositionally biased region" description="Polar residues" evidence="1">
    <location>
        <begin position="621"/>
        <end position="631"/>
    </location>
</feature>
<evidence type="ECO:0000313" key="3">
    <source>
        <dbReference type="Proteomes" id="UP000178129"/>
    </source>
</evidence>
<feature type="region of interest" description="Disordered" evidence="1">
    <location>
        <begin position="1"/>
        <end position="87"/>
    </location>
</feature>
<feature type="compositionally biased region" description="Basic and acidic residues" evidence="1">
    <location>
        <begin position="458"/>
        <end position="501"/>
    </location>
</feature>
<dbReference type="InParanoid" id="A0A1E1KBH2"/>
<keyword evidence="3" id="KW-1185">Reference proteome</keyword>
<dbReference type="AlphaFoldDB" id="A0A1E1KBH2"/>
<proteinExistence type="predicted"/>